<reference evidence="1 2" key="1">
    <citation type="submission" date="2010-02" db="EMBL/GenBank/DDBJ databases">
        <authorList>
            <person name="Weinstock G."/>
            <person name="Sodergren E."/>
            <person name="Clifton S."/>
            <person name="Fulton L."/>
            <person name="Fulton B."/>
            <person name="Courtney L."/>
            <person name="Fronick C."/>
            <person name="Harrison M."/>
            <person name="Strong C."/>
            <person name="Farmer C."/>
            <person name="Delahaunty K."/>
            <person name="Markovic C."/>
            <person name="Hall O."/>
            <person name="Minx P."/>
            <person name="Tomlinson C."/>
            <person name="Mitreva M."/>
            <person name="Nelson J."/>
            <person name="Hou S."/>
            <person name="Wollam A."/>
            <person name="Pepin K.H."/>
            <person name="Johnson M."/>
            <person name="Bhonagiri V."/>
            <person name="Zhang X."/>
            <person name="Suruliraj S."/>
            <person name="Warren W."/>
            <person name="Chinwalla A."/>
            <person name="Mardis E.R."/>
            <person name="Wilson R.K."/>
        </authorList>
    </citation>
    <scope>NUCLEOTIDE SEQUENCE [LARGE SCALE GENOMIC DNA]</scope>
    <source>
        <strain evidence="1 2">ATCC 29220</strain>
    </source>
</reference>
<gene>
    <name evidence="1" type="ORF">CIT292_08248</name>
</gene>
<protein>
    <submittedName>
        <fullName evidence="1">Uncharacterized protein</fullName>
    </submittedName>
</protein>
<dbReference type="AlphaFoldDB" id="D4BCN5"/>
<accession>D4BCN5</accession>
<dbReference type="Proteomes" id="UP000003880">
    <property type="component" value="Unassembled WGS sequence"/>
</dbReference>
<organism evidence="1 2">
    <name type="scientific">Citrobacter youngae ATCC 29220</name>
    <dbReference type="NCBI Taxonomy" id="500640"/>
    <lineage>
        <taxon>Bacteria</taxon>
        <taxon>Pseudomonadati</taxon>
        <taxon>Pseudomonadota</taxon>
        <taxon>Gammaproteobacteria</taxon>
        <taxon>Enterobacterales</taxon>
        <taxon>Enterobacteriaceae</taxon>
        <taxon>Citrobacter</taxon>
        <taxon>Citrobacter freundii complex</taxon>
    </lineage>
</organism>
<dbReference type="EMBL" id="ABWL02000008">
    <property type="protein sequence ID" value="EFE08370.1"/>
    <property type="molecule type" value="Genomic_DNA"/>
</dbReference>
<comment type="caution">
    <text evidence="1">The sequence shown here is derived from an EMBL/GenBank/DDBJ whole genome shotgun (WGS) entry which is preliminary data.</text>
</comment>
<name>D4BCN5_9ENTR</name>
<proteinExistence type="predicted"/>
<evidence type="ECO:0000313" key="1">
    <source>
        <dbReference type="EMBL" id="EFE08370.1"/>
    </source>
</evidence>
<dbReference type="HOGENOM" id="CLU_3307010_0_0_6"/>
<evidence type="ECO:0000313" key="2">
    <source>
        <dbReference type="Proteomes" id="UP000003880"/>
    </source>
</evidence>
<sequence length="39" mass="4704">MSIHYRALPGTFSISIRWLHMLTYPNKIDNDNYYHYQGS</sequence>